<dbReference type="EMBL" id="AYTS01000053">
    <property type="protein sequence ID" value="OOP56967.1"/>
    <property type="molecule type" value="Genomic_DNA"/>
</dbReference>
<dbReference type="Proteomes" id="UP000189681">
    <property type="component" value="Unassembled WGS sequence"/>
</dbReference>
<comment type="caution">
    <text evidence="1">The sequence shown here is derived from an EMBL/GenBank/DDBJ whole genome shotgun (WGS) entry which is preliminary data.</text>
</comment>
<dbReference type="AlphaFoldDB" id="A0A1V4AV18"/>
<reference evidence="1 2" key="1">
    <citation type="journal article" date="2017" name="Water Res.">
        <title>Discovery and metagenomic analysis of an anammox bacterial enrichment related to Candidatus "Brocadia caroliniensis" in a full-scale glycerol-fed nitritation-denitritation separate centrate treatment process.</title>
        <authorList>
            <person name="Park H."/>
            <person name="Brotto A.C."/>
            <person name="van Loosdrecht M.C."/>
            <person name="Chandran K."/>
        </authorList>
    </citation>
    <scope>NUCLEOTIDE SEQUENCE [LARGE SCALE GENOMIC DNA]</scope>
    <source>
        <strain evidence="1">26THWARD</strain>
    </source>
</reference>
<accession>A0A1V4AV18</accession>
<organism evidence="1 2">
    <name type="scientific">Candidatus Brocadia carolinensis</name>
    <dbReference type="NCBI Taxonomy" id="1004156"/>
    <lineage>
        <taxon>Bacteria</taxon>
        <taxon>Pseudomonadati</taxon>
        <taxon>Planctomycetota</taxon>
        <taxon>Candidatus Brocadiia</taxon>
        <taxon>Candidatus Brocadiales</taxon>
        <taxon>Candidatus Brocadiaceae</taxon>
        <taxon>Candidatus Brocadia</taxon>
    </lineage>
</organism>
<sequence length="131" mass="14616">MARTMHITEKEISQACKYCDEAITAAVLHTALSVVLMVESGFDAAKTAEVLGTSRRTVFRKREEFRHRDGISRNSWGGRRRFSLSIAQQSRTQFSVVKAGDCFGKDPRNDIGYAFDDIGALSLRAHSRCSV</sequence>
<protein>
    <submittedName>
        <fullName evidence="1">Uncharacterized protein</fullName>
    </submittedName>
</protein>
<gene>
    <name evidence="1" type="ORF">AYP45_05980</name>
</gene>
<evidence type="ECO:0000313" key="2">
    <source>
        <dbReference type="Proteomes" id="UP000189681"/>
    </source>
</evidence>
<proteinExistence type="predicted"/>
<evidence type="ECO:0000313" key="1">
    <source>
        <dbReference type="EMBL" id="OOP56967.1"/>
    </source>
</evidence>
<name>A0A1V4AV18_9BACT</name>